<dbReference type="EMBL" id="CAJHJG010001461">
    <property type="protein sequence ID" value="CAD6912624.1"/>
    <property type="molecule type" value="Genomic_DNA"/>
</dbReference>
<sequence>MLVLHPSYPSIATATAIVRTDDQVARQNALSHAMGALFLESRVQDLEQSVERARRGHHYQQQQQQQRQGGSLRIRQHGPTTRNAVVGGSARTSPAASSILSAPSSSSWSVKGKDRSQSASTSASTATSTASLGYARGIRVVDVSVLIYSLRSVHTWLRAGQLALIVPYGALHTLDLLKTGKDTINHAARKALCFLEQRLTDGSPFVSATDDELASSSTPKQRTRRRCRPGLFFQRAEEGWSDVQLEELRVRREAQEELEALISELGSSSAPPPPLPPAYEDDDDDGEIILVGMNAGEPTSEAQSAPDSAVQGWHDLSSKGTTPRHIAEVLSCGLWVRDEAQRIYFEPFSKGSGTINPQDQDVFALAVAYPPPALCDPLAHELGDLDTSGVSMADLIYGLARSSAAASPSTCSHNHRLTTDGNGNGNRRRQQQLGHASLADGLLTHRWALSFGLASRSSGKGADGGAGADADEVPLWVQVLPTAASWLDLGERSEGAGSGGGGGGGA</sequence>
<name>A0A177VH42_9BASI</name>
<feature type="region of interest" description="Disordered" evidence="1">
    <location>
        <begin position="406"/>
        <end position="429"/>
    </location>
</feature>
<dbReference type="EMBL" id="LWDD02000459">
    <property type="protein sequence ID" value="KAE8260585.1"/>
    <property type="molecule type" value="Genomic_DNA"/>
</dbReference>
<evidence type="ECO:0000256" key="1">
    <source>
        <dbReference type="SAM" id="MobiDB-lite"/>
    </source>
</evidence>
<gene>
    <name evidence="3" type="ORF">A4X03_0g3771</name>
    <name evidence="2" type="ORF">JKIAZH3_G9182</name>
</gene>
<comment type="caution">
    <text evidence="3">The sequence shown here is derived from an EMBL/GenBank/DDBJ whole genome shotgun (WGS) entry which is preliminary data.</text>
</comment>
<evidence type="ECO:0008006" key="6">
    <source>
        <dbReference type="Google" id="ProtNLM"/>
    </source>
</evidence>
<organism evidence="3 4">
    <name type="scientific">Tilletia caries</name>
    <name type="common">wheat bunt fungus</name>
    <dbReference type="NCBI Taxonomy" id="13290"/>
    <lineage>
        <taxon>Eukaryota</taxon>
        <taxon>Fungi</taxon>
        <taxon>Dikarya</taxon>
        <taxon>Basidiomycota</taxon>
        <taxon>Ustilaginomycotina</taxon>
        <taxon>Exobasidiomycetes</taxon>
        <taxon>Tilletiales</taxon>
        <taxon>Tilletiaceae</taxon>
        <taxon>Tilletia</taxon>
    </lineage>
</organism>
<evidence type="ECO:0000313" key="5">
    <source>
        <dbReference type="Proteomes" id="UP000836402"/>
    </source>
</evidence>
<keyword evidence="5" id="KW-1185">Reference proteome</keyword>
<feature type="region of interest" description="Disordered" evidence="1">
    <location>
        <begin position="50"/>
        <end position="126"/>
    </location>
</feature>
<reference evidence="3" key="2">
    <citation type="journal article" date="2019" name="IMA Fungus">
        <title>Genome sequencing and comparison of five Tilletia species to identify candidate genes for the detection of regulated species infecting wheat.</title>
        <authorList>
            <person name="Nguyen H.D.T."/>
            <person name="Sultana T."/>
            <person name="Kesanakurti P."/>
            <person name="Hambleton S."/>
        </authorList>
    </citation>
    <scope>NUCLEOTIDE SEQUENCE</scope>
    <source>
        <strain evidence="3">DAOMC 238032</strain>
    </source>
</reference>
<proteinExistence type="predicted"/>
<evidence type="ECO:0000313" key="4">
    <source>
        <dbReference type="Proteomes" id="UP000077671"/>
    </source>
</evidence>
<protein>
    <recommendedName>
        <fullName evidence="6">PIN domain-containing protein</fullName>
    </recommendedName>
</protein>
<evidence type="ECO:0000313" key="3">
    <source>
        <dbReference type="EMBL" id="KAE8260585.1"/>
    </source>
</evidence>
<evidence type="ECO:0000313" key="2">
    <source>
        <dbReference type="EMBL" id="CAD6912624.1"/>
    </source>
</evidence>
<dbReference type="Gene3D" id="3.40.50.1010">
    <property type="entry name" value="5'-nuclease"/>
    <property type="match status" value="1"/>
</dbReference>
<dbReference type="AlphaFoldDB" id="A0A177VH42"/>
<dbReference type="Proteomes" id="UP000836402">
    <property type="component" value="Unassembled WGS sequence"/>
</dbReference>
<dbReference type="Proteomes" id="UP000077671">
    <property type="component" value="Unassembled WGS sequence"/>
</dbReference>
<reference evidence="3" key="1">
    <citation type="submission" date="2016-04" db="EMBL/GenBank/DDBJ databases">
        <authorList>
            <person name="Nguyen H.D."/>
            <person name="Kesanakurti P."/>
            <person name="Cullis J."/>
            <person name="Levesque C.A."/>
            <person name="Hambleton S."/>
        </authorList>
    </citation>
    <scope>NUCLEOTIDE SEQUENCE</scope>
    <source>
        <strain evidence="3">DAOMC 238032</strain>
    </source>
</reference>
<reference evidence="2" key="3">
    <citation type="submission" date="2020-10" db="EMBL/GenBank/DDBJ databases">
        <authorList>
            <person name="Sedaghatjoo S."/>
        </authorList>
    </citation>
    <scope>NUCLEOTIDE SEQUENCE</scope>
    <source>
        <strain evidence="2">AZH3</strain>
    </source>
</reference>
<feature type="compositionally biased region" description="Low complexity" evidence="1">
    <location>
        <begin position="93"/>
        <end position="109"/>
    </location>
</feature>
<accession>A0A177VH42</accession>